<organism evidence="1 2">
    <name type="scientific">Lophiostoma macrostomum CBS 122681</name>
    <dbReference type="NCBI Taxonomy" id="1314788"/>
    <lineage>
        <taxon>Eukaryota</taxon>
        <taxon>Fungi</taxon>
        <taxon>Dikarya</taxon>
        <taxon>Ascomycota</taxon>
        <taxon>Pezizomycotina</taxon>
        <taxon>Dothideomycetes</taxon>
        <taxon>Pleosporomycetidae</taxon>
        <taxon>Pleosporales</taxon>
        <taxon>Lophiostomataceae</taxon>
        <taxon>Lophiostoma</taxon>
    </lineage>
</organism>
<dbReference type="Proteomes" id="UP000799324">
    <property type="component" value="Unassembled WGS sequence"/>
</dbReference>
<gene>
    <name evidence="1" type="ORF">K491DRAFT_319477</name>
</gene>
<dbReference type="EMBL" id="MU004323">
    <property type="protein sequence ID" value="KAF2657624.1"/>
    <property type="molecule type" value="Genomic_DNA"/>
</dbReference>
<evidence type="ECO:0000313" key="1">
    <source>
        <dbReference type="EMBL" id="KAF2657624.1"/>
    </source>
</evidence>
<keyword evidence="2" id="KW-1185">Reference proteome</keyword>
<evidence type="ECO:0000313" key="2">
    <source>
        <dbReference type="Proteomes" id="UP000799324"/>
    </source>
</evidence>
<reference evidence="1" key="1">
    <citation type="journal article" date="2020" name="Stud. Mycol.">
        <title>101 Dothideomycetes genomes: a test case for predicting lifestyles and emergence of pathogens.</title>
        <authorList>
            <person name="Haridas S."/>
            <person name="Albert R."/>
            <person name="Binder M."/>
            <person name="Bloem J."/>
            <person name="Labutti K."/>
            <person name="Salamov A."/>
            <person name="Andreopoulos B."/>
            <person name="Baker S."/>
            <person name="Barry K."/>
            <person name="Bills G."/>
            <person name="Bluhm B."/>
            <person name="Cannon C."/>
            <person name="Castanera R."/>
            <person name="Culley D."/>
            <person name="Daum C."/>
            <person name="Ezra D."/>
            <person name="Gonzalez J."/>
            <person name="Henrissat B."/>
            <person name="Kuo A."/>
            <person name="Liang C."/>
            <person name="Lipzen A."/>
            <person name="Lutzoni F."/>
            <person name="Magnuson J."/>
            <person name="Mondo S."/>
            <person name="Nolan M."/>
            <person name="Ohm R."/>
            <person name="Pangilinan J."/>
            <person name="Park H.-J."/>
            <person name="Ramirez L."/>
            <person name="Alfaro M."/>
            <person name="Sun H."/>
            <person name="Tritt A."/>
            <person name="Yoshinaga Y."/>
            <person name="Zwiers L.-H."/>
            <person name="Turgeon B."/>
            <person name="Goodwin S."/>
            <person name="Spatafora J."/>
            <person name="Crous P."/>
            <person name="Grigoriev I."/>
        </authorList>
    </citation>
    <scope>NUCLEOTIDE SEQUENCE</scope>
    <source>
        <strain evidence="1">CBS 122681</strain>
    </source>
</reference>
<proteinExistence type="predicted"/>
<sequence length="200" mass="22514">MCRRWMMMHWRWIESTRAICGIIRFQPHQRARGSSITRFNNANSRPMAAPFPSIFEGFHSVLAIGVAQIYCIASYVRVAAVPADPHAGCEPLCATSEMLLYILRNQLSAGFVDHKTHLCPDSVSPPVEHYILTLLFAHVRGDHLAKFHFTALGSRHADVSARTHAHARRTVSRSASHGPCVRRLSILGRFDRGRPLLLRI</sequence>
<dbReference type="AlphaFoldDB" id="A0A6A6TG79"/>
<name>A0A6A6TG79_9PLEO</name>
<accession>A0A6A6TG79</accession>
<protein>
    <submittedName>
        <fullName evidence="1">Uncharacterized protein</fullName>
    </submittedName>
</protein>